<gene>
    <name evidence="5" type="ORF">D2T29_16030</name>
</gene>
<dbReference type="EMBL" id="SAUY01000023">
    <property type="protein sequence ID" value="RWR28736.1"/>
    <property type="molecule type" value="Genomic_DNA"/>
</dbReference>
<proteinExistence type="predicted"/>
<evidence type="ECO:0000256" key="2">
    <source>
        <dbReference type="ARBA" id="ARBA00023125"/>
    </source>
</evidence>
<dbReference type="GO" id="GO:0003677">
    <property type="term" value="F:DNA binding"/>
    <property type="evidence" value="ECO:0007669"/>
    <property type="project" value="UniProtKB-KW"/>
</dbReference>
<dbReference type="Gene3D" id="2.10.109.10">
    <property type="entry name" value="Umud Fragment, subunit A"/>
    <property type="match status" value="1"/>
</dbReference>
<dbReference type="CDD" id="cd00093">
    <property type="entry name" value="HTH_XRE"/>
    <property type="match status" value="1"/>
</dbReference>
<dbReference type="Gene3D" id="1.10.260.40">
    <property type="entry name" value="lambda repressor-like DNA-binding domains"/>
    <property type="match status" value="1"/>
</dbReference>
<evidence type="ECO:0000313" key="6">
    <source>
        <dbReference type="Proteomes" id="UP000284451"/>
    </source>
</evidence>
<reference evidence="5 6" key="2">
    <citation type="submission" date="2019-01" db="EMBL/GenBank/DDBJ databases">
        <authorList>
            <person name="Li Y."/>
        </authorList>
    </citation>
    <scope>NUCLEOTIDE SEQUENCE [LARGE SCALE GENOMIC DNA]</scope>
    <source>
        <strain evidence="5 6">07D10-4-3</strain>
    </source>
</reference>
<reference evidence="5 6" key="1">
    <citation type="submission" date="2019-01" db="EMBL/GenBank/DDBJ databases">
        <title>Sinorhodobacter populi sp. nov. isolated from the symptomatic bark tissue of Populus euramericana canker.</title>
        <authorList>
            <person name="Xu G."/>
        </authorList>
    </citation>
    <scope>NUCLEOTIDE SEQUENCE [LARGE SCALE GENOMIC DNA]</scope>
    <source>
        <strain evidence="5 6">07D10-4-3</strain>
    </source>
</reference>
<name>A0A443K7M6_9RHOB</name>
<sequence>MDGLGGRIKAAADRIGGLDALTHHLTDVSRRTLTDWVGDKTEPRASSIAEICRASGVDYKWLITGAGEMLSPPAPQSQQQSLPVTAMETDDDLTLPPFSDFMRTPQKRPFRARFGWDSPDENASAPPKTAIYKDDLATVSYTALSGGEFSPPAPREAADSRVVMIPLYEGVQPSAGHGSAVRSEAPTTRMAFDLQWLKFIGIQPDAAVVLPARGDSMSPTIENGAPMLVDTSKTEITSGYIYVIAVEDDLLVKRVRRRLDGSIELISDNAIYGAETLDATRLGQLRVVGRVFATVTRF</sequence>
<dbReference type="InterPro" id="IPR015927">
    <property type="entry name" value="Peptidase_S24_S26A/B/C"/>
</dbReference>
<accession>A0A443K7M6</accession>
<dbReference type="PANTHER" id="PTHR40661:SF3">
    <property type="entry name" value="FELS-1 PROPHAGE TRANSCRIPTIONAL REGULATOR"/>
    <property type="match status" value="1"/>
</dbReference>
<dbReference type="AlphaFoldDB" id="A0A443K7M6"/>
<dbReference type="InterPro" id="IPR036286">
    <property type="entry name" value="LexA/Signal_pep-like_sf"/>
</dbReference>
<evidence type="ECO:0000259" key="4">
    <source>
        <dbReference type="PROSITE" id="PS50943"/>
    </source>
</evidence>
<dbReference type="Proteomes" id="UP000284451">
    <property type="component" value="Unassembled WGS sequence"/>
</dbReference>
<dbReference type="SUPFAM" id="SSF51306">
    <property type="entry name" value="LexA/Signal peptidase"/>
    <property type="match status" value="1"/>
</dbReference>
<keyword evidence="2" id="KW-0238">DNA-binding</keyword>
<dbReference type="InterPro" id="IPR039418">
    <property type="entry name" value="LexA-like"/>
</dbReference>
<dbReference type="PROSITE" id="PS50943">
    <property type="entry name" value="HTH_CROC1"/>
    <property type="match status" value="1"/>
</dbReference>
<dbReference type="Pfam" id="PF00717">
    <property type="entry name" value="Peptidase_S24"/>
    <property type="match status" value="1"/>
</dbReference>
<evidence type="ECO:0000256" key="1">
    <source>
        <dbReference type="ARBA" id="ARBA00023015"/>
    </source>
</evidence>
<organism evidence="5 6">
    <name type="scientific">Paenirhodobacter populi</name>
    <dbReference type="NCBI Taxonomy" id="2306993"/>
    <lineage>
        <taxon>Bacteria</taxon>
        <taxon>Pseudomonadati</taxon>
        <taxon>Pseudomonadota</taxon>
        <taxon>Alphaproteobacteria</taxon>
        <taxon>Rhodobacterales</taxon>
        <taxon>Rhodobacter group</taxon>
        <taxon>Paenirhodobacter</taxon>
    </lineage>
</organism>
<evidence type="ECO:0000256" key="3">
    <source>
        <dbReference type="ARBA" id="ARBA00023163"/>
    </source>
</evidence>
<keyword evidence="1" id="KW-0805">Transcription regulation</keyword>
<evidence type="ECO:0000313" key="5">
    <source>
        <dbReference type="EMBL" id="RWR28736.1"/>
    </source>
</evidence>
<dbReference type="InterPro" id="IPR001387">
    <property type="entry name" value="Cro/C1-type_HTH"/>
</dbReference>
<dbReference type="InterPro" id="IPR010982">
    <property type="entry name" value="Lambda_DNA-bd_dom_sf"/>
</dbReference>
<comment type="caution">
    <text evidence="5">The sequence shown here is derived from an EMBL/GenBank/DDBJ whole genome shotgun (WGS) entry which is preliminary data.</text>
</comment>
<feature type="domain" description="HTH cro/C1-type" evidence="4">
    <location>
        <begin position="24"/>
        <end position="62"/>
    </location>
</feature>
<dbReference type="CDD" id="cd06529">
    <property type="entry name" value="S24_LexA-like"/>
    <property type="match status" value="1"/>
</dbReference>
<keyword evidence="3" id="KW-0804">Transcription</keyword>
<protein>
    <recommendedName>
        <fullName evidence="4">HTH cro/C1-type domain-containing protein</fullName>
    </recommendedName>
</protein>
<dbReference type="PANTHER" id="PTHR40661">
    <property type="match status" value="1"/>
</dbReference>